<dbReference type="EMBL" id="JAATEL010000002">
    <property type="protein sequence ID" value="NJP13184.1"/>
    <property type="molecule type" value="Genomic_DNA"/>
</dbReference>
<keyword evidence="1" id="KW-0732">Signal</keyword>
<protein>
    <recommendedName>
        <fullName evidence="2">DUF6299 domain-containing protein</fullName>
    </recommendedName>
</protein>
<sequence length="147" mass="15062">MSLARVRSARGVLGVAAATLLLAAAPAVPTAAAAESETVTVDPTVRRAADGTLTISGTYRCTGATGLVFVSSDIGRPDSTLRHGIGGTHAVCDGAEHTWSNTGKPVDPLDAGPARVQVSVVELNSHGLLLLPRFHAVRQQDVTVTES</sequence>
<evidence type="ECO:0000313" key="4">
    <source>
        <dbReference type="Proteomes" id="UP000635996"/>
    </source>
</evidence>
<dbReference type="Proteomes" id="UP000635996">
    <property type="component" value="Unassembled WGS sequence"/>
</dbReference>
<dbReference type="Pfam" id="PF19816">
    <property type="entry name" value="DUF6299"/>
    <property type="match status" value="1"/>
</dbReference>
<dbReference type="InterPro" id="IPR046266">
    <property type="entry name" value="DUF6299"/>
</dbReference>
<evidence type="ECO:0000313" key="3">
    <source>
        <dbReference type="EMBL" id="NJP13184.1"/>
    </source>
</evidence>
<feature type="signal peptide" evidence="1">
    <location>
        <begin position="1"/>
        <end position="33"/>
    </location>
</feature>
<proteinExistence type="predicted"/>
<keyword evidence="4" id="KW-1185">Reference proteome</keyword>
<accession>A0ABX0YML4</accession>
<reference evidence="3 4" key="1">
    <citation type="submission" date="2020-03" db="EMBL/GenBank/DDBJ databases">
        <title>WGS of actinomycetes isolated from Thailand.</title>
        <authorList>
            <person name="Thawai C."/>
        </authorList>
    </citation>
    <scope>NUCLEOTIDE SEQUENCE [LARGE SCALE GENOMIC DNA]</scope>
    <source>
        <strain evidence="3 4">NBRC 13905</strain>
    </source>
</reference>
<feature type="chain" id="PRO_5047229523" description="DUF6299 domain-containing protein" evidence="1">
    <location>
        <begin position="34"/>
        <end position="147"/>
    </location>
</feature>
<comment type="caution">
    <text evidence="3">The sequence shown here is derived from an EMBL/GenBank/DDBJ whole genome shotgun (WGS) entry which is preliminary data.</text>
</comment>
<evidence type="ECO:0000256" key="1">
    <source>
        <dbReference type="SAM" id="SignalP"/>
    </source>
</evidence>
<dbReference type="RefSeq" id="WP_168130847.1">
    <property type="nucleotide sequence ID" value="NZ_BMVZ01000004.1"/>
</dbReference>
<dbReference type="PROSITE" id="PS51318">
    <property type="entry name" value="TAT"/>
    <property type="match status" value="1"/>
</dbReference>
<evidence type="ECO:0000259" key="2">
    <source>
        <dbReference type="Pfam" id="PF19816"/>
    </source>
</evidence>
<gene>
    <name evidence="3" type="ORF">HCJ95_02490</name>
</gene>
<dbReference type="InterPro" id="IPR006311">
    <property type="entry name" value="TAT_signal"/>
</dbReference>
<feature type="domain" description="DUF6299" evidence="2">
    <location>
        <begin position="36"/>
        <end position="146"/>
    </location>
</feature>
<name>A0ABX0YML4_STRTL</name>
<organism evidence="3 4">
    <name type="scientific">Streptomyces thermoviolaceus subsp. thermoviolaceus</name>
    <dbReference type="NCBI Taxonomy" id="66860"/>
    <lineage>
        <taxon>Bacteria</taxon>
        <taxon>Bacillati</taxon>
        <taxon>Actinomycetota</taxon>
        <taxon>Actinomycetes</taxon>
        <taxon>Kitasatosporales</taxon>
        <taxon>Streptomycetaceae</taxon>
        <taxon>Streptomyces</taxon>
    </lineage>
</organism>